<name>A0A9P6IV92_9FUNG</name>
<accession>A0A9P6IV92</accession>
<organism evidence="1 2">
    <name type="scientific">Modicella reniformis</name>
    <dbReference type="NCBI Taxonomy" id="1440133"/>
    <lineage>
        <taxon>Eukaryota</taxon>
        <taxon>Fungi</taxon>
        <taxon>Fungi incertae sedis</taxon>
        <taxon>Mucoromycota</taxon>
        <taxon>Mortierellomycotina</taxon>
        <taxon>Mortierellomycetes</taxon>
        <taxon>Mortierellales</taxon>
        <taxon>Mortierellaceae</taxon>
        <taxon>Modicella</taxon>
    </lineage>
</organism>
<reference evidence="1" key="1">
    <citation type="journal article" date="2020" name="Fungal Divers.">
        <title>Resolving the Mortierellaceae phylogeny through synthesis of multi-gene phylogenetics and phylogenomics.</title>
        <authorList>
            <person name="Vandepol N."/>
            <person name="Liber J."/>
            <person name="Desiro A."/>
            <person name="Na H."/>
            <person name="Kennedy M."/>
            <person name="Barry K."/>
            <person name="Grigoriev I.V."/>
            <person name="Miller A.N."/>
            <person name="O'Donnell K."/>
            <person name="Stajich J.E."/>
            <person name="Bonito G."/>
        </authorList>
    </citation>
    <scope>NUCLEOTIDE SEQUENCE</scope>
    <source>
        <strain evidence="1">MES-2147</strain>
    </source>
</reference>
<dbReference type="EMBL" id="JAAAHW010007930">
    <property type="protein sequence ID" value="KAF9945732.1"/>
    <property type="molecule type" value="Genomic_DNA"/>
</dbReference>
<dbReference type="AlphaFoldDB" id="A0A9P6IV92"/>
<protein>
    <submittedName>
        <fullName evidence="1">Uncharacterized protein</fullName>
    </submittedName>
</protein>
<evidence type="ECO:0000313" key="1">
    <source>
        <dbReference type="EMBL" id="KAF9945732.1"/>
    </source>
</evidence>
<evidence type="ECO:0000313" key="2">
    <source>
        <dbReference type="Proteomes" id="UP000749646"/>
    </source>
</evidence>
<dbReference type="OrthoDB" id="2421942at2759"/>
<sequence>MNKKWSEIKLVAYIFYQLHHNRRLEKMGIESKIEEVKSIKNKAQSDPKILEDVKDLVMAFGESDHVHFPVHGKLSNYLRILAGHTTGAITSPNKDSVAYEIEKHIRLGAT</sequence>
<proteinExistence type="predicted"/>
<gene>
    <name evidence="1" type="ORF">BGZ65_010431</name>
</gene>
<dbReference type="Proteomes" id="UP000749646">
    <property type="component" value="Unassembled WGS sequence"/>
</dbReference>
<keyword evidence="2" id="KW-1185">Reference proteome</keyword>
<comment type="caution">
    <text evidence="1">The sequence shown here is derived from an EMBL/GenBank/DDBJ whole genome shotgun (WGS) entry which is preliminary data.</text>
</comment>